<feature type="active site" description="Proton donor" evidence="5">
    <location>
        <position position="113"/>
    </location>
</feature>
<dbReference type="PANTHER" id="PTHR11717">
    <property type="entry name" value="LOW MOLECULAR WEIGHT PROTEIN TYROSINE PHOSPHATASE"/>
    <property type="match status" value="1"/>
</dbReference>
<dbReference type="SUPFAM" id="SSF52788">
    <property type="entry name" value="Phosphotyrosine protein phosphatases I"/>
    <property type="match status" value="1"/>
</dbReference>
<comment type="caution">
    <text evidence="7">The sequence shown here is derived from an EMBL/GenBank/DDBJ whole genome shotgun (WGS) entry which is preliminary data.</text>
</comment>
<dbReference type="InterPro" id="IPR050438">
    <property type="entry name" value="LMW_PTPase"/>
</dbReference>
<dbReference type="InterPro" id="IPR017867">
    <property type="entry name" value="Tyr_phospatase_low_mol_wt"/>
</dbReference>
<keyword evidence="8" id="KW-1185">Reference proteome</keyword>
<gene>
    <name evidence="7" type="ORF">DBZ36_06765</name>
</gene>
<keyword evidence="4" id="KW-0904">Protein phosphatase</keyword>
<evidence type="ECO:0000313" key="8">
    <source>
        <dbReference type="Proteomes" id="UP000286482"/>
    </source>
</evidence>
<dbReference type="InterPro" id="IPR023485">
    <property type="entry name" value="Ptyr_pPase"/>
</dbReference>
<dbReference type="InterPro" id="IPR036196">
    <property type="entry name" value="Ptyr_pPase_sf"/>
</dbReference>
<evidence type="ECO:0000256" key="2">
    <source>
        <dbReference type="ARBA" id="ARBA00013064"/>
    </source>
</evidence>
<dbReference type="CDD" id="cd16343">
    <property type="entry name" value="LMWPTP"/>
    <property type="match status" value="1"/>
</dbReference>
<keyword evidence="3" id="KW-0378">Hydrolase</keyword>
<dbReference type="SMART" id="SM00226">
    <property type="entry name" value="LMWPc"/>
    <property type="match status" value="1"/>
</dbReference>
<feature type="active site" evidence="5">
    <location>
        <position position="6"/>
    </location>
</feature>
<dbReference type="EMBL" id="RAQO01000004">
    <property type="protein sequence ID" value="RKF20479.1"/>
    <property type="molecule type" value="Genomic_DNA"/>
</dbReference>
<comment type="similarity">
    <text evidence="1">Belongs to the low molecular weight phosphotyrosine protein phosphatase family.</text>
</comment>
<reference evidence="7 8" key="1">
    <citation type="submission" date="2018-09" db="EMBL/GenBank/DDBJ databases">
        <authorList>
            <person name="Wang Z."/>
        </authorList>
    </citation>
    <scope>NUCLEOTIDE SEQUENCE [LARGE SCALE GENOMIC DNA]</scope>
    <source>
        <strain evidence="7 8">ALS 81</strain>
    </source>
</reference>
<evidence type="ECO:0000259" key="6">
    <source>
        <dbReference type="SMART" id="SM00226"/>
    </source>
</evidence>
<evidence type="ECO:0000256" key="5">
    <source>
        <dbReference type="PIRSR" id="PIRSR617867-1"/>
    </source>
</evidence>
<dbReference type="PANTHER" id="PTHR11717:SF7">
    <property type="entry name" value="LOW MOLECULAR WEIGHT PHOSPHOTYROSINE PROTEIN PHOSPHATASE"/>
    <property type="match status" value="1"/>
</dbReference>
<dbReference type="GO" id="GO:0004725">
    <property type="term" value="F:protein tyrosine phosphatase activity"/>
    <property type="evidence" value="ECO:0007669"/>
    <property type="project" value="UniProtKB-EC"/>
</dbReference>
<evidence type="ECO:0000256" key="3">
    <source>
        <dbReference type="ARBA" id="ARBA00022801"/>
    </source>
</evidence>
<dbReference type="OrthoDB" id="9784339at2"/>
<dbReference type="Pfam" id="PF01451">
    <property type="entry name" value="LMWPc"/>
    <property type="match status" value="1"/>
</dbReference>
<dbReference type="Gene3D" id="3.40.50.2300">
    <property type="match status" value="1"/>
</dbReference>
<evidence type="ECO:0000256" key="4">
    <source>
        <dbReference type="ARBA" id="ARBA00022912"/>
    </source>
</evidence>
<sequence length="140" mass="15479">MGNICRSPSAQAVLEAKLAQYGILAEVDSAGTHALKGQKPDPRGLSCAQQRGYSMKGFKSRPVIAKDFQRFDVILASDERNFRDLLEQAPASAEQKIKRIMSFTESSFDEVPDPYYGGKRGFELVLDLLEDACEGFVKTL</sequence>
<evidence type="ECO:0000256" key="1">
    <source>
        <dbReference type="ARBA" id="ARBA00011063"/>
    </source>
</evidence>
<evidence type="ECO:0000313" key="7">
    <source>
        <dbReference type="EMBL" id="RKF20479.1"/>
    </source>
</evidence>
<dbReference type="AlphaFoldDB" id="A0A420EID4"/>
<dbReference type="Proteomes" id="UP000286482">
    <property type="component" value="Unassembled WGS sequence"/>
</dbReference>
<feature type="domain" description="Phosphotyrosine protein phosphatase I" evidence="6">
    <location>
        <begin position="2"/>
        <end position="139"/>
    </location>
</feature>
<accession>A0A420EID4</accession>
<name>A0A420EID4_9ALTE</name>
<organism evidence="7 8">
    <name type="scientific">Alginatibacterium sediminis</name>
    <dbReference type="NCBI Taxonomy" id="2164068"/>
    <lineage>
        <taxon>Bacteria</taxon>
        <taxon>Pseudomonadati</taxon>
        <taxon>Pseudomonadota</taxon>
        <taxon>Gammaproteobacteria</taxon>
        <taxon>Alteromonadales</taxon>
        <taxon>Alteromonadaceae</taxon>
        <taxon>Alginatibacterium</taxon>
    </lineage>
</organism>
<proteinExistence type="inferred from homology"/>
<dbReference type="EC" id="3.1.3.48" evidence="2"/>
<dbReference type="PRINTS" id="PR00719">
    <property type="entry name" value="LMWPTPASE"/>
</dbReference>
<protein>
    <recommendedName>
        <fullName evidence="2">protein-tyrosine-phosphatase</fullName>
        <ecNumber evidence="2">3.1.3.48</ecNumber>
    </recommendedName>
</protein>